<dbReference type="InterPro" id="IPR052215">
    <property type="entry name" value="Plant_ABCG"/>
</dbReference>
<dbReference type="OrthoDB" id="1714084at2759"/>
<evidence type="ECO:0000256" key="1">
    <source>
        <dbReference type="ARBA" id="ARBA00005814"/>
    </source>
</evidence>
<feature type="region of interest" description="Disordered" evidence="3">
    <location>
        <begin position="124"/>
        <end position="160"/>
    </location>
</feature>
<keyword evidence="4" id="KW-0472">Membrane</keyword>
<reference evidence="5 6" key="1">
    <citation type="journal article" date="2013" name="BMC Genomics">
        <title>The miniature genome of a carnivorous plant Genlisea aurea contains a low number of genes and short non-coding sequences.</title>
        <authorList>
            <person name="Leushkin E.V."/>
            <person name="Sutormin R.A."/>
            <person name="Nabieva E.R."/>
            <person name="Penin A.A."/>
            <person name="Kondrashov A.S."/>
            <person name="Logacheva M.D."/>
        </authorList>
    </citation>
    <scope>NUCLEOTIDE SEQUENCE [LARGE SCALE GENOMIC DNA]</scope>
</reference>
<dbReference type="PANTHER" id="PTHR48042:SF15">
    <property type="entry name" value="ABC TRANSPORTER G FAMILY MEMBER 13"/>
    <property type="match status" value="1"/>
</dbReference>
<proteinExistence type="inferred from homology"/>
<evidence type="ECO:0000256" key="2">
    <source>
        <dbReference type="ARBA" id="ARBA00022448"/>
    </source>
</evidence>
<protein>
    <recommendedName>
        <fullName evidence="7">ABC-2 type transporter domain-containing protein</fullName>
    </recommendedName>
</protein>
<accession>S8DIC3</accession>
<sequence length="160" mass="18695">LQGLMMATAGFFRHYLDLPKIFWRYPLYYVNYMTYALQAALKNEMLGLEFEPLQPGQPKISGEKVLTNLLGFPVTHSKWWDLAAAGVILVVYRVMFFFVLKFKERAMPIYRTYYTKTTLHQLKKRPSFRRAPPPQQQPFPSKRHQVVHSLASQEGLNSPL</sequence>
<keyword evidence="4" id="KW-1133">Transmembrane helix</keyword>
<feature type="non-terminal residue" evidence="5">
    <location>
        <position position="160"/>
    </location>
</feature>
<keyword evidence="4" id="KW-0812">Transmembrane</keyword>
<organism evidence="5 6">
    <name type="scientific">Genlisea aurea</name>
    <dbReference type="NCBI Taxonomy" id="192259"/>
    <lineage>
        <taxon>Eukaryota</taxon>
        <taxon>Viridiplantae</taxon>
        <taxon>Streptophyta</taxon>
        <taxon>Embryophyta</taxon>
        <taxon>Tracheophyta</taxon>
        <taxon>Spermatophyta</taxon>
        <taxon>Magnoliopsida</taxon>
        <taxon>eudicotyledons</taxon>
        <taxon>Gunneridae</taxon>
        <taxon>Pentapetalae</taxon>
        <taxon>asterids</taxon>
        <taxon>lamiids</taxon>
        <taxon>Lamiales</taxon>
        <taxon>Lentibulariaceae</taxon>
        <taxon>Genlisea</taxon>
    </lineage>
</organism>
<keyword evidence="6" id="KW-1185">Reference proteome</keyword>
<dbReference type="PANTHER" id="PTHR48042">
    <property type="entry name" value="ABC TRANSPORTER G FAMILY MEMBER 11"/>
    <property type="match status" value="1"/>
</dbReference>
<evidence type="ECO:0000256" key="3">
    <source>
        <dbReference type="SAM" id="MobiDB-lite"/>
    </source>
</evidence>
<evidence type="ECO:0000313" key="6">
    <source>
        <dbReference type="Proteomes" id="UP000015453"/>
    </source>
</evidence>
<gene>
    <name evidence="5" type="ORF">M569_12251</name>
</gene>
<name>S8DIC3_9LAMI</name>
<feature type="transmembrane region" description="Helical" evidence="4">
    <location>
        <begin position="21"/>
        <end position="41"/>
    </location>
</feature>
<dbReference type="EMBL" id="AUSU01006070">
    <property type="protein sequence ID" value="EPS62538.1"/>
    <property type="molecule type" value="Genomic_DNA"/>
</dbReference>
<evidence type="ECO:0000313" key="5">
    <source>
        <dbReference type="EMBL" id="EPS62538.1"/>
    </source>
</evidence>
<evidence type="ECO:0000256" key="4">
    <source>
        <dbReference type="SAM" id="Phobius"/>
    </source>
</evidence>
<feature type="compositionally biased region" description="Polar residues" evidence="3">
    <location>
        <begin position="150"/>
        <end position="160"/>
    </location>
</feature>
<keyword evidence="2" id="KW-0813">Transport</keyword>
<comment type="caution">
    <text evidence="5">The sequence shown here is derived from an EMBL/GenBank/DDBJ whole genome shotgun (WGS) entry which is preliminary data.</text>
</comment>
<evidence type="ECO:0008006" key="7">
    <source>
        <dbReference type="Google" id="ProtNLM"/>
    </source>
</evidence>
<dbReference type="Proteomes" id="UP000015453">
    <property type="component" value="Unassembled WGS sequence"/>
</dbReference>
<feature type="transmembrane region" description="Helical" evidence="4">
    <location>
        <begin position="79"/>
        <end position="100"/>
    </location>
</feature>
<dbReference type="AlphaFoldDB" id="S8DIC3"/>
<feature type="non-terminal residue" evidence="5">
    <location>
        <position position="1"/>
    </location>
</feature>
<comment type="similarity">
    <text evidence="1">Belongs to the ABC transporter superfamily. ABCG family. Eye pigment precursor importer (TC 3.A.1.204) subfamily.</text>
</comment>